<dbReference type="GO" id="GO:0016491">
    <property type="term" value="F:oxidoreductase activity"/>
    <property type="evidence" value="ECO:0007669"/>
    <property type="project" value="UniProtKB-KW"/>
</dbReference>
<keyword evidence="1" id="KW-0560">Oxidoreductase</keyword>
<evidence type="ECO:0000256" key="1">
    <source>
        <dbReference type="ARBA" id="ARBA00023002"/>
    </source>
</evidence>
<reference evidence="4" key="1">
    <citation type="submission" date="2019-05" db="EMBL/GenBank/DDBJ databases">
        <title>Complete genome sequencing of Dialister sp. strain 5BBH33.</title>
        <authorList>
            <person name="Sakamoto M."/>
            <person name="Murakami T."/>
            <person name="Mori H."/>
        </authorList>
    </citation>
    <scope>NUCLEOTIDE SEQUENCE [LARGE SCALE GENOMIC DNA]</scope>
    <source>
        <strain evidence="4">5BBH33</strain>
    </source>
</reference>
<evidence type="ECO:0000313" key="4">
    <source>
        <dbReference type="Proteomes" id="UP000320585"/>
    </source>
</evidence>
<feature type="domain" description="Pyrroline-5-carboxylate reductase catalytic N-terminal" evidence="2">
    <location>
        <begin position="38"/>
        <end position="72"/>
    </location>
</feature>
<dbReference type="Proteomes" id="UP000320585">
    <property type="component" value="Chromosome"/>
</dbReference>
<dbReference type="InterPro" id="IPR051267">
    <property type="entry name" value="STEAP_metalloreductase"/>
</dbReference>
<gene>
    <name evidence="3" type="primary">yqfE</name>
    <name evidence="3" type="ORF">Dia5BBH33_04190</name>
</gene>
<evidence type="ECO:0000313" key="3">
    <source>
        <dbReference type="EMBL" id="BBK24484.1"/>
    </source>
</evidence>
<sequence length="189" mass="20501">MKITIFGKGNMGKAIGDNFDACGNEVEYAGREFIGELGDIIVLAVPYTAVDGILRKWGPKMKDKVLIDITNPVDFETMDHKLVPDGTSAAELIQEKAPGAFVVKAFNTNFANTLATGKVGFHEQTVVLMASDFLNAKDKVAEALTGCRLKLMDAGKLRRAREMEAMGFLQISLASAGKLLWTRGFAIID</sequence>
<dbReference type="AlphaFoldDB" id="A0A8D4UTL4"/>
<proteinExistence type="predicted"/>
<dbReference type="GeneID" id="92715636"/>
<protein>
    <submittedName>
        <fullName evidence="3">Diguanylate cyclase</fullName>
    </submittedName>
</protein>
<dbReference type="OrthoDB" id="9786864at2"/>
<dbReference type="Pfam" id="PF03807">
    <property type="entry name" value="F420_oxidored"/>
    <property type="match status" value="1"/>
</dbReference>
<dbReference type="SUPFAM" id="SSF51735">
    <property type="entry name" value="NAD(P)-binding Rossmann-fold domains"/>
    <property type="match status" value="1"/>
</dbReference>
<dbReference type="RefSeq" id="WP_143332289.1">
    <property type="nucleotide sequence ID" value="NZ_AP019697.1"/>
</dbReference>
<organism evidence="3 4">
    <name type="scientific">Dialister hominis</name>
    <dbReference type="NCBI Taxonomy" id="2582419"/>
    <lineage>
        <taxon>Bacteria</taxon>
        <taxon>Bacillati</taxon>
        <taxon>Bacillota</taxon>
        <taxon>Negativicutes</taxon>
        <taxon>Veillonellales</taxon>
        <taxon>Veillonellaceae</taxon>
        <taxon>Dialister</taxon>
    </lineage>
</organism>
<dbReference type="PANTHER" id="PTHR14239">
    <property type="entry name" value="DUDULIN-RELATED"/>
    <property type="match status" value="1"/>
</dbReference>
<dbReference type="InterPro" id="IPR028939">
    <property type="entry name" value="P5C_Rdtase_cat_N"/>
</dbReference>
<dbReference type="EMBL" id="AP019697">
    <property type="protein sequence ID" value="BBK24484.1"/>
    <property type="molecule type" value="Genomic_DNA"/>
</dbReference>
<evidence type="ECO:0000259" key="2">
    <source>
        <dbReference type="Pfam" id="PF03807"/>
    </source>
</evidence>
<dbReference type="KEGG" id="dho:Dia5BBH33_04190"/>
<keyword evidence="4" id="KW-1185">Reference proteome</keyword>
<dbReference type="PANTHER" id="PTHR14239:SF10">
    <property type="entry name" value="REDUCTASE"/>
    <property type="match status" value="1"/>
</dbReference>
<accession>A0A8D4UTL4</accession>
<dbReference type="Gene3D" id="3.40.50.720">
    <property type="entry name" value="NAD(P)-binding Rossmann-like Domain"/>
    <property type="match status" value="1"/>
</dbReference>
<name>A0A8D4UTL4_9FIRM</name>
<dbReference type="InterPro" id="IPR036291">
    <property type="entry name" value="NAD(P)-bd_dom_sf"/>
</dbReference>